<gene>
    <name evidence="3" type="ORF">SAMN05421780_109128</name>
</gene>
<dbReference type="CDD" id="cd00293">
    <property type="entry name" value="USP-like"/>
    <property type="match status" value="1"/>
</dbReference>
<dbReference type="Gene3D" id="3.40.50.620">
    <property type="entry name" value="HUPs"/>
    <property type="match status" value="1"/>
</dbReference>
<dbReference type="Gene3D" id="3.40.50.12370">
    <property type="match status" value="1"/>
</dbReference>
<evidence type="ECO:0000313" key="3">
    <source>
        <dbReference type="EMBL" id="SFC76429.1"/>
    </source>
</evidence>
<reference evidence="3 4" key="1">
    <citation type="submission" date="2016-10" db="EMBL/GenBank/DDBJ databases">
        <authorList>
            <person name="de Groot N.N."/>
        </authorList>
    </citation>
    <scope>NUCLEOTIDE SEQUENCE [LARGE SCALE GENOMIC DNA]</scope>
    <source>
        <strain evidence="3 4">DSM 6793</strain>
    </source>
</reference>
<protein>
    <submittedName>
        <fullName evidence="3">Nucleotide-binding universal stress protein, UspA family</fullName>
    </submittedName>
</protein>
<dbReference type="InterPro" id="IPR006016">
    <property type="entry name" value="UspA"/>
</dbReference>
<evidence type="ECO:0000313" key="4">
    <source>
        <dbReference type="Proteomes" id="UP000199514"/>
    </source>
</evidence>
<dbReference type="RefSeq" id="WP_091514705.1">
    <property type="nucleotide sequence ID" value="NZ_FOLE01000009.1"/>
</dbReference>
<dbReference type="Proteomes" id="UP000199514">
    <property type="component" value="Unassembled WGS sequence"/>
</dbReference>
<organism evidence="3 4">
    <name type="scientific">Flexibacter flexilis DSM 6793</name>
    <dbReference type="NCBI Taxonomy" id="927664"/>
    <lineage>
        <taxon>Bacteria</taxon>
        <taxon>Pseudomonadati</taxon>
        <taxon>Bacteroidota</taxon>
        <taxon>Cytophagia</taxon>
        <taxon>Cytophagales</taxon>
        <taxon>Flexibacteraceae</taxon>
        <taxon>Flexibacter</taxon>
    </lineage>
</organism>
<feature type="domain" description="UspA" evidence="2">
    <location>
        <begin position="63"/>
        <end position="126"/>
    </location>
</feature>
<evidence type="ECO:0000256" key="1">
    <source>
        <dbReference type="ARBA" id="ARBA00008791"/>
    </source>
</evidence>
<dbReference type="InterPro" id="IPR014729">
    <property type="entry name" value="Rossmann-like_a/b/a_fold"/>
</dbReference>
<evidence type="ECO:0000259" key="2">
    <source>
        <dbReference type="Pfam" id="PF00582"/>
    </source>
</evidence>
<dbReference type="STRING" id="927664.SAMN05421780_109128"/>
<dbReference type="Pfam" id="PF00582">
    <property type="entry name" value="Usp"/>
    <property type="match status" value="1"/>
</dbReference>
<proteinExistence type="inferred from homology"/>
<dbReference type="OrthoDB" id="946689at2"/>
<comment type="similarity">
    <text evidence="1">Belongs to the universal stress protein A family.</text>
</comment>
<sequence>MLHQVPFRRIAVAIAFSPRREAVLFEAAHLRELYDAELILIHIGEKQENKLVQLDALIDDYKIPHDKVHICWGKGLPAQKIVEICRHEQVDLLVAGALRKENLLNFYLGSVARYITMHAPCSVLIFTEPSRKVRRFQQIIVSARPEPVRPLTLYHAARLARKEKAQQLQIIREVEPLWSFSSVPAPPSERTVVAETEAIEEIFSGIKTKKLNLNISITSAREGHALKYIAQKQQADLLVLSAPQTHWPLVDRWIHRELHYLLSDLPTNLLLIKENKHVH</sequence>
<dbReference type="SUPFAM" id="SSF52402">
    <property type="entry name" value="Adenine nucleotide alpha hydrolases-like"/>
    <property type="match status" value="1"/>
</dbReference>
<accession>A0A1I1LTQ4</accession>
<dbReference type="PANTHER" id="PTHR46268">
    <property type="entry name" value="STRESS RESPONSE PROTEIN NHAX"/>
    <property type="match status" value="1"/>
</dbReference>
<keyword evidence="4" id="KW-1185">Reference proteome</keyword>
<name>A0A1I1LTQ4_9BACT</name>
<dbReference type="EMBL" id="FOLE01000009">
    <property type="protein sequence ID" value="SFC76429.1"/>
    <property type="molecule type" value="Genomic_DNA"/>
</dbReference>
<dbReference type="PANTHER" id="PTHR46268:SF6">
    <property type="entry name" value="UNIVERSAL STRESS PROTEIN UP12"/>
    <property type="match status" value="1"/>
</dbReference>
<dbReference type="AlphaFoldDB" id="A0A1I1LTQ4"/>